<dbReference type="Pfam" id="PF18120">
    <property type="entry name" value="DUF5597"/>
    <property type="match status" value="1"/>
</dbReference>
<reference evidence="4" key="1">
    <citation type="submission" date="2022-09" db="EMBL/GenBank/DDBJ databases">
        <authorList>
            <person name="Yuan C."/>
            <person name="Ke Z."/>
        </authorList>
    </citation>
    <scope>NUCLEOTIDE SEQUENCE</scope>
    <source>
        <strain evidence="4">LB-8</strain>
    </source>
</reference>
<dbReference type="AlphaFoldDB" id="A0A9X2XVS9"/>
<dbReference type="Proteomes" id="UP001155483">
    <property type="component" value="Unassembled WGS sequence"/>
</dbReference>
<evidence type="ECO:0000256" key="1">
    <source>
        <dbReference type="ARBA" id="ARBA00009809"/>
    </source>
</evidence>
<gene>
    <name evidence="4" type="ORF">OCK74_11655</name>
</gene>
<feature type="domain" description="Glycoside hydrolase 35 catalytic" evidence="2">
    <location>
        <begin position="33"/>
        <end position="250"/>
    </location>
</feature>
<keyword evidence="5" id="KW-1185">Reference proteome</keyword>
<dbReference type="Gene3D" id="2.60.220.20">
    <property type="entry name" value="putative beta-Galactosidase from caulobacter crescentus"/>
    <property type="match status" value="1"/>
</dbReference>
<protein>
    <submittedName>
        <fullName evidence="4">DUF5597 domain-containing protein</fullName>
    </submittedName>
</protein>
<dbReference type="Gene3D" id="3.20.20.80">
    <property type="entry name" value="Glycosidases"/>
    <property type="match status" value="1"/>
</dbReference>
<dbReference type="GO" id="GO:0004553">
    <property type="term" value="F:hydrolase activity, hydrolyzing O-glycosyl compounds"/>
    <property type="evidence" value="ECO:0007669"/>
    <property type="project" value="InterPro"/>
</dbReference>
<dbReference type="InterPro" id="IPR017853">
    <property type="entry name" value="GH"/>
</dbReference>
<comment type="similarity">
    <text evidence="1">Belongs to the glycosyl hydrolase 35 family.</text>
</comment>
<dbReference type="FunFam" id="3.20.20.80:FF:000135">
    <property type="entry name" value="Beta-galactosidase, putative, bgl35A"/>
    <property type="match status" value="1"/>
</dbReference>
<dbReference type="InterPro" id="IPR040719">
    <property type="entry name" value="DUF5597"/>
</dbReference>
<evidence type="ECO:0000259" key="2">
    <source>
        <dbReference type="Pfam" id="PF01301"/>
    </source>
</evidence>
<dbReference type="Pfam" id="PF01301">
    <property type="entry name" value="Glyco_hydro_35"/>
    <property type="match status" value="1"/>
</dbReference>
<accession>A0A9X2XVS9</accession>
<organism evidence="4 5">
    <name type="scientific">Paraflavisolibacter caeni</name>
    <dbReference type="NCBI Taxonomy" id="2982496"/>
    <lineage>
        <taxon>Bacteria</taxon>
        <taxon>Pseudomonadati</taxon>
        <taxon>Bacteroidota</taxon>
        <taxon>Chitinophagia</taxon>
        <taxon>Chitinophagales</taxon>
        <taxon>Chitinophagaceae</taxon>
        <taxon>Paraflavisolibacter</taxon>
    </lineage>
</organism>
<dbReference type="GO" id="GO:0005975">
    <property type="term" value="P:carbohydrate metabolic process"/>
    <property type="evidence" value="ECO:0007669"/>
    <property type="project" value="InterPro"/>
</dbReference>
<sequence length="569" mass="64094">MNKFIIPLLFICNILFGQNNSIPYLQKNGNTTQLIVNDKPFLILGGEVHNSSTSSADYMRPIWEQLKKKNLNTVLAPVYWELIEPVEGDFDFSLVDSMITGVRRQHMKLVILWFGTWKNGYSTYVPGWVKHNVDKYPLAKDKNGKTLQHLSAFGEETMKADARAFKALMKHIREYDEKEQTVIMAQIENEVGLFYTARDYTGDKLYRSQVPSDLISYLKKNKIQPEIEKVWKANGSKTSGSWEEVFGKSDTSIADWMTLAYLTDELFTVYHYARYIETVTAAGKSAYPIPMYVNAWIKQPRLSYPGKYPSGGPIPHTLDVWRVAAPSIDMIAPDIYIPDAIPVIETYRRPGNPVFVPEIRHDRRTAFEAMYAFGHQDILGISPFGIEDMTPDEAPIRPAYVALSKVKDAILKYRGTGKMIGLLLDSLSPSWQFDLGGYKIKADVGRSVVDFSLIFAGVASKEPKPDLAGGMIINIGPDEFILVGKEFHISLKQSVTNPALPLLDVELIEEGSFINGEWKATRRLNGDESFSSMGGDAGFGFKNDPTIATVVFPPSEEFSVLRFKILKYK</sequence>
<reference evidence="4" key="2">
    <citation type="submission" date="2023-04" db="EMBL/GenBank/DDBJ databases">
        <title>Paracnuella aquatica gen. nov., sp. nov., a member of the family Chitinophagaceae isolated from a hot spring.</title>
        <authorList>
            <person name="Wang C."/>
        </authorList>
    </citation>
    <scope>NUCLEOTIDE SEQUENCE</scope>
    <source>
        <strain evidence="4">LB-8</strain>
    </source>
</reference>
<dbReference type="InterPro" id="IPR031330">
    <property type="entry name" value="Gly_Hdrlase_35_cat"/>
</dbReference>
<evidence type="ECO:0000313" key="5">
    <source>
        <dbReference type="Proteomes" id="UP001155483"/>
    </source>
</evidence>
<name>A0A9X2XVS9_9BACT</name>
<dbReference type="EMBL" id="JAOTIF010000007">
    <property type="protein sequence ID" value="MCU7549775.1"/>
    <property type="molecule type" value="Genomic_DNA"/>
</dbReference>
<dbReference type="RefSeq" id="WP_279297214.1">
    <property type="nucleotide sequence ID" value="NZ_JAOTIF010000007.1"/>
</dbReference>
<feature type="domain" description="DUF5597" evidence="3">
    <location>
        <begin position="398"/>
        <end position="529"/>
    </location>
</feature>
<dbReference type="SUPFAM" id="SSF51445">
    <property type="entry name" value="(Trans)glycosidases"/>
    <property type="match status" value="1"/>
</dbReference>
<dbReference type="InterPro" id="IPR001944">
    <property type="entry name" value="Glycoside_Hdrlase_35"/>
</dbReference>
<evidence type="ECO:0000313" key="4">
    <source>
        <dbReference type="EMBL" id="MCU7549775.1"/>
    </source>
</evidence>
<evidence type="ECO:0000259" key="3">
    <source>
        <dbReference type="Pfam" id="PF18120"/>
    </source>
</evidence>
<dbReference type="PANTHER" id="PTHR23421">
    <property type="entry name" value="BETA-GALACTOSIDASE RELATED"/>
    <property type="match status" value="1"/>
</dbReference>
<comment type="caution">
    <text evidence="4">The sequence shown here is derived from an EMBL/GenBank/DDBJ whole genome shotgun (WGS) entry which is preliminary data.</text>
</comment>
<proteinExistence type="inferred from homology"/>